<keyword evidence="3" id="KW-1185">Reference proteome</keyword>
<name>A0A366FVK0_9HYPH</name>
<comment type="caution">
    <text evidence="2">The sequence shown here is derived from an EMBL/GenBank/DDBJ whole genome shotgun (WGS) entry which is preliminary data.</text>
</comment>
<dbReference type="InterPro" id="IPR009506">
    <property type="entry name" value="YjiS-like"/>
</dbReference>
<protein>
    <submittedName>
        <fullName evidence="2">Uncharacterized protein DUF1127</fullName>
    </submittedName>
</protein>
<accession>A0A366FVK0</accession>
<organism evidence="2 3">
    <name type="scientific">Roseiarcus fermentans</name>
    <dbReference type="NCBI Taxonomy" id="1473586"/>
    <lineage>
        <taxon>Bacteria</taxon>
        <taxon>Pseudomonadati</taxon>
        <taxon>Pseudomonadota</taxon>
        <taxon>Alphaproteobacteria</taxon>
        <taxon>Hyphomicrobiales</taxon>
        <taxon>Roseiarcaceae</taxon>
        <taxon>Roseiarcus</taxon>
    </lineage>
</organism>
<sequence length="56" mass="6818">MLTFNLLRFLRQRRTYWNVVQELSQYTDRELHDIGIDRVDIRDIARLAAREDRTPA</sequence>
<dbReference type="Pfam" id="PF06568">
    <property type="entry name" value="YjiS-like"/>
    <property type="match status" value="1"/>
</dbReference>
<evidence type="ECO:0000313" key="3">
    <source>
        <dbReference type="Proteomes" id="UP000253529"/>
    </source>
</evidence>
<dbReference type="Proteomes" id="UP000253529">
    <property type="component" value="Unassembled WGS sequence"/>
</dbReference>
<feature type="domain" description="YjiS-like" evidence="1">
    <location>
        <begin position="8"/>
        <end position="42"/>
    </location>
</feature>
<proteinExistence type="predicted"/>
<dbReference type="RefSeq" id="WP_113887246.1">
    <property type="nucleotide sequence ID" value="NZ_QNRK01000001.1"/>
</dbReference>
<evidence type="ECO:0000313" key="2">
    <source>
        <dbReference type="EMBL" id="RBP18176.1"/>
    </source>
</evidence>
<dbReference type="AlphaFoldDB" id="A0A366FVK0"/>
<gene>
    <name evidence="2" type="ORF">DFR50_101120</name>
</gene>
<reference evidence="2 3" key="1">
    <citation type="submission" date="2018-06" db="EMBL/GenBank/DDBJ databases">
        <title>Genomic Encyclopedia of Type Strains, Phase IV (KMG-IV): sequencing the most valuable type-strain genomes for metagenomic binning, comparative biology and taxonomic classification.</title>
        <authorList>
            <person name="Goeker M."/>
        </authorList>
    </citation>
    <scope>NUCLEOTIDE SEQUENCE [LARGE SCALE GENOMIC DNA]</scope>
    <source>
        <strain evidence="2 3">DSM 24875</strain>
    </source>
</reference>
<dbReference type="EMBL" id="QNRK01000001">
    <property type="protein sequence ID" value="RBP18176.1"/>
    <property type="molecule type" value="Genomic_DNA"/>
</dbReference>
<evidence type="ECO:0000259" key="1">
    <source>
        <dbReference type="Pfam" id="PF06568"/>
    </source>
</evidence>